<protein>
    <submittedName>
        <fullName evidence="4">Uncharacterized protein</fullName>
    </submittedName>
</protein>
<evidence type="ECO:0000256" key="1">
    <source>
        <dbReference type="ARBA" id="ARBA00022737"/>
    </source>
</evidence>
<dbReference type="PANTHER" id="PTHR44943:SF8">
    <property type="entry name" value="TPR REPEAT-CONTAINING PROTEIN MJ0263"/>
    <property type="match status" value="1"/>
</dbReference>
<dbReference type="SMART" id="SM00028">
    <property type="entry name" value="TPR"/>
    <property type="match status" value="6"/>
</dbReference>
<feature type="non-terminal residue" evidence="4">
    <location>
        <position position="1"/>
    </location>
</feature>
<evidence type="ECO:0000256" key="2">
    <source>
        <dbReference type="ARBA" id="ARBA00022803"/>
    </source>
</evidence>
<dbReference type="InterPro" id="IPR051685">
    <property type="entry name" value="Ycf3/AcsC/BcsC/TPR_MFPF"/>
</dbReference>
<feature type="transmembrane region" description="Helical" evidence="3">
    <location>
        <begin position="46"/>
        <end position="67"/>
    </location>
</feature>
<dbReference type="EMBL" id="BART01001264">
    <property type="protein sequence ID" value="GAG65613.1"/>
    <property type="molecule type" value="Genomic_DNA"/>
</dbReference>
<dbReference type="PROSITE" id="PS50005">
    <property type="entry name" value="TPR"/>
    <property type="match status" value="4"/>
</dbReference>
<dbReference type="Pfam" id="PF13181">
    <property type="entry name" value="TPR_8"/>
    <property type="match status" value="1"/>
</dbReference>
<evidence type="ECO:0000256" key="3">
    <source>
        <dbReference type="SAM" id="Phobius"/>
    </source>
</evidence>
<organism evidence="4">
    <name type="scientific">marine sediment metagenome</name>
    <dbReference type="NCBI Taxonomy" id="412755"/>
    <lineage>
        <taxon>unclassified sequences</taxon>
        <taxon>metagenomes</taxon>
        <taxon>ecological metagenomes</taxon>
    </lineage>
</organism>
<proteinExistence type="predicted"/>
<keyword evidence="3" id="KW-0472">Membrane</keyword>
<dbReference type="Gene3D" id="3.40.50.10610">
    <property type="entry name" value="ABC-type transport auxiliary lipoprotein component"/>
    <property type="match status" value="1"/>
</dbReference>
<dbReference type="Pfam" id="PF13176">
    <property type="entry name" value="TPR_7"/>
    <property type="match status" value="1"/>
</dbReference>
<comment type="caution">
    <text evidence="4">The sequence shown here is derived from an EMBL/GenBank/DDBJ whole genome shotgun (WGS) entry which is preliminary data.</text>
</comment>
<dbReference type="InterPro" id="IPR011990">
    <property type="entry name" value="TPR-like_helical_dom_sf"/>
</dbReference>
<keyword evidence="2" id="KW-0802">TPR repeat</keyword>
<name>X0ZYS1_9ZZZZ</name>
<dbReference type="InterPro" id="IPR019734">
    <property type="entry name" value="TPR_rpt"/>
</dbReference>
<dbReference type="PROSITE" id="PS50293">
    <property type="entry name" value="TPR_REGION"/>
    <property type="match status" value="1"/>
</dbReference>
<keyword evidence="3" id="KW-1133">Transmembrane helix</keyword>
<dbReference type="SUPFAM" id="SSF48452">
    <property type="entry name" value="TPR-like"/>
    <property type="match status" value="2"/>
</dbReference>
<keyword evidence="1" id="KW-0677">Repeat</keyword>
<dbReference type="Gene3D" id="1.25.40.10">
    <property type="entry name" value="Tetratricopeptide repeat domain"/>
    <property type="match status" value="3"/>
</dbReference>
<feature type="non-terminal residue" evidence="4">
    <location>
        <position position="628"/>
    </location>
</feature>
<dbReference type="PANTHER" id="PTHR44943">
    <property type="entry name" value="CELLULOSE SYNTHASE OPERON PROTEIN C"/>
    <property type="match status" value="1"/>
</dbReference>
<accession>X0ZYS1</accession>
<dbReference type="Pfam" id="PF13432">
    <property type="entry name" value="TPR_16"/>
    <property type="match status" value="1"/>
</dbReference>
<reference evidence="4" key="1">
    <citation type="journal article" date="2014" name="Front. Microbiol.">
        <title>High frequency of phylogenetically diverse reductive dehalogenase-homologous genes in deep subseafloor sedimentary metagenomes.</title>
        <authorList>
            <person name="Kawai M."/>
            <person name="Futagami T."/>
            <person name="Toyoda A."/>
            <person name="Takaki Y."/>
            <person name="Nishi S."/>
            <person name="Hori S."/>
            <person name="Arai W."/>
            <person name="Tsubouchi T."/>
            <person name="Morono Y."/>
            <person name="Uchiyama I."/>
            <person name="Ito T."/>
            <person name="Fujiyama A."/>
            <person name="Inagaki F."/>
            <person name="Takami H."/>
        </authorList>
    </citation>
    <scope>NUCLEOTIDE SEQUENCE</scope>
    <source>
        <strain evidence="4">Expedition CK06-06</strain>
    </source>
</reference>
<gene>
    <name evidence="4" type="ORF">S01H4_04646</name>
</gene>
<evidence type="ECO:0000313" key="4">
    <source>
        <dbReference type="EMBL" id="GAG65613.1"/>
    </source>
</evidence>
<keyword evidence="3" id="KW-0812">Transmembrane</keyword>
<dbReference type="AlphaFoldDB" id="X0ZYS1"/>
<sequence length="628" mass="71423">RYQSAGEIGSELTQIEQGITTTQRVELKRKSLTSKEITVSFSPKKVFIPALALLALLVVTFVLWQVFFHKDTRIPWEERHSVAVISFENLTGDKSYDHLRKIIPNLLITSLEQSGHFQVTTWERMRDILKQMGKPDVEFIDQDLGFELSLKEGIDAIVLGSFGKAGNVFVTDVKILDAESKKLLRSASSKGQGEGSILNTQIDQLSKEISHGIGISKEKIEAAQTKITDVTTTSTKAYNYYLLGRQAQEKFYHEEARRFFEKAIELDPQFVSAYLAIVLVYQSLGDTNAWNKALDSAIALTDKASRKEKLIIEVHYYLFKERNRDRAIQSFVQLLKEFPKEKLDHYYLGAVYYQANKLDEAIEEFNIALELDPDFPDALNMIAYVFIEKGNFEKAIEYFKRYASVLPDSANPLDSIAELYFQMGRLEDAAAKYQEALAIKPDFSSRLPLAYIFALKEDYASTMERIDQFISMSTSPGEKADGYIWKGFYRYWLGNSDRSLGDIGKAITLADSVGNKTTKARANWLLGWIYYDRGELELSRKHLKSWYDIYVQNRPASKPNYSISYNFLLGLIDLKAGQVNDAKSRLGEIKSSLTKIISSKESAEFKHVLLTAEIFLAIPKSMMRALPS</sequence>